<dbReference type="PANTHER" id="PTHR46396:SF1">
    <property type="entry name" value="PROTEIN O-LINKED-MANNOSE BETA-1,2-N-ACETYLGLUCOSAMINYLTRANSFERASE 1"/>
    <property type="match status" value="1"/>
</dbReference>
<comment type="cofactor">
    <cofactor evidence="13">
        <name>Mn(2+)</name>
        <dbReference type="ChEBI" id="CHEBI:29035"/>
    </cofactor>
    <text evidence="13">The cofactor is mostly bound to the substrate.</text>
</comment>
<evidence type="ECO:0000256" key="13">
    <source>
        <dbReference type="RuleBase" id="RU368119"/>
    </source>
</evidence>
<dbReference type="Gene3D" id="3.90.550.10">
    <property type="entry name" value="Spore Coat Polysaccharide Biosynthesis Protein SpsA, Chain A"/>
    <property type="match status" value="1"/>
</dbReference>
<dbReference type="GO" id="GO:0003827">
    <property type="term" value="F:alpha-1,3-mannosylglycoprotein 2-beta-N-acetylglucosaminyltransferase activity"/>
    <property type="evidence" value="ECO:0007669"/>
    <property type="project" value="UniProtKB-UniRule"/>
</dbReference>
<dbReference type="GO" id="GO:0016266">
    <property type="term" value="P:protein O-linked glycosylation via N-acetyl-galactosamine"/>
    <property type="evidence" value="ECO:0007669"/>
    <property type="project" value="TreeGrafter"/>
</dbReference>
<keyword evidence="12 13" id="KW-0464">Manganese</keyword>
<reference evidence="15 16" key="1">
    <citation type="submission" date="2018-04" db="EMBL/GenBank/DDBJ databases">
        <authorList>
            <person name="Zhang X."/>
            <person name="Yuan J."/>
            <person name="Li F."/>
            <person name="Xiang J."/>
        </authorList>
    </citation>
    <scope>NUCLEOTIDE SEQUENCE [LARGE SCALE GENOMIC DNA]</scope>
    <source>
        <tissue evidence="15">Muscle</tissue>
    </source>
</reference>
<reference evidence="15 16" key="2">
    <citation type="submission" date="2019-01" db="EMBL/GenBank/DDBJ databases">
        <title>The decoding of complex shrimp genome reveals the adaptation for benthos swimmer, frequently molting mechanism and breeding impact on genome.</title>
        <authorList>
            <person name="Sun Y."/>
            <person name="Gao Y."/>
            <person name="Yu Y."/>
        </authorList>
    </citation>
    <scope>NUCLEOTIDE SEQUENCE [LARGE SCALE GENOMIC DNA]</scope>
    <source>
        <tissue evidence="15">Muscle</tissue>
    </source>
</reference>
<dbReference type="OrthoDB" id="6365174at2759"/>
<keyword evidence="7 13" id="KW-0479">Metal-binding</keyword>
<dbReference type="AlphaFoldDB" id="A0A423T9G4"/>
<evidence type="ECO:0000256" key="12">
    <source>
        <dbReference type="ARBA" id="ARBA00023211"/>
    </source>
</evidence>
<dbReference type="GO" id="GO:0000139">
    <property type="term" value="C:Golgi membrane"/>
    <property type="evidence" value="ECO:0007669"/>
    <property type="project" value="UniProtKB-SubCell"/>
</dbReference>
<keyword evidence="5" id="KW-0808">Transferase</keyword>
<evidence type="ECO:0000313" key="16">
    <source>
        <dbReference type="Proteomes" id="UP000283509"/>
    </source>
</evidence>
<keyword evidence="16" id="KW-1185">Reference proteome</keyword>
<dbReference type="STRING" id="6689.A0A423T9G4"/>
<comment type="similarity">
    <text evidence="3 13">Belongs to the glycosyltransferase 13 family.</text>
</comment>
<comment type="caution">
    <text evidence="15">The sequence shown here is derived from an EMBL/GenBank/DDBJ whole genome shotgun (WGS) entry which is preliminary data.</text>
</comment>
<dbReference type="UniPathway" id="UPA00378"/>
<keyword evidence="11" id="KW-0472">Membrane</keyword>
<dbReference type="GO" id="GO:0030145">
    <property type="term" value="F:manganese ion binding"/>
    <property type="evidence" value="ECO:0007669"/>
    <property type="project" value="UniProtKB-UniRule"/>
</dbReference>
<dbReference type="InterPro" id="IPR052463">
    <property type="entry name" value="O-linked_mannose_GnT"/>
</dbReference>
<organism evidence="15 16">
    <name type="scientific">Penaeus vannamei</name>
    <name type="common">Whiteleg shrimp</name>
    <name type="synonym">Litopenaeus vannamei</name>
    <dbReference type="NCBI Taxonomy" id="6689"/>
    <lineage>
        <taxon>Eukaryota</taxon>
        <taxon>Metazoa</taxon>
        <taxon>Ecdysozoa</taxon>
        <taxon>Arthropoda</taxon>
        <taxon>Crustacea</taxon>
        <taxon>Multicrustacea</taxon>
        <taxon>Malacostraca</taxon>
        <taxon>Eumalacostraca</taxon>
        <taxon>Eucarida</taxon>
        <taxon>Decapoda</taxon>
        <taxon>Dendrobranchiata</taxon>
        <taxon>Penaeoidea</taxon>
        <taxon>Penaeidae</taxon>
        <taxon>Penaeus</taxon>
    </lineage>
</organism>
<evidence type="ECO:0000256" key="10">
    <source>
        <dbReference type="ARBA" id="ARBA00023034"/>
    </source>
</evidence>
<evidence type="ECO:0000256" key="14">
    <source>
        <dbReference type="SAM" id="MobiDB-lite"/>
    </source>
</evidence>
<evidence type="ECO:0000256" key="1">
    <source>
        <dbReference type="ARBA" id="ARBA00004323"/>
    </source>
</evidence>
<dbReference type="Pfam" id="PF03071">
    <property type="entry name" value="GNT-I"/>
    <property type="match status" value="1"/>
</dbReference>
<dbReference type="InterPro" id="IPR029044">
    <property type="entry name" value="Nucleotide-diphossugar_trans"/>
</dbReference>
<keyword evidence="4 13" id="KW-0328">Glycosyltransferase</keyword>
<sequence>MSPDSVKTTRRITGSNSCTSGWTQRGNGGLAGSAAGARISAHFRFALHTLFEEFPRANKAIIVEEDLLLAPDFFSYFNQTAWLLDADPTLFCVSAWNDLGALPHGQAPRPVYRVETHAGYGWMIPRMLEEIYSQWKKADKEHDWDVWLRSTEIRAGRECVVPDVSRTFHNGVAGAHVNGMLTQSQFAGHAVTADANVRLKDVEK</sequence>
<dbReference type="SUPFAM" id="SSF53448">
    <property type="entry name" value="Nucleotide-diphospho-sugar transferases"/>
    <property type="match status" value="1"/>
</dbReference>
<dbReference type="EC" id="2.4.1.101" evidence="13"/>
<evidence type="ECO:0000256" key="4">
    <source>
        <dbReference type="ARBA" id="ARBA00022676"/>
    </source>
</evidence>
<evidence type="ECO:0000313" key="15">
    <source>
        <dbReference type="EMBL" id="ROT73077.1"/>
    </source>
</evidence>
<feature type="region of interest" description="Disordered" evidence="14">
    <location>
        <begin position="1"/>
        <end position="20"/>
    </location>
</feature>
<feature type="compositionally biased region" description="Polar residues" evidence="14">
    <location>
        <begin position="11"/>
        <end position="20"/>
    </location>
</feature>
<evidence type="ECO:0000256" key="9">
    <source>
        <dbReference type="ARBA" id="ARBA00022989"/>
    </source>
</evidence>
<evidence type="ECO:0000256" key="3">
    <source>
        <dbReference type="ARBA" id="ARBA00006492"/>
    </source>
</evidence>
<dbReference type="InterPro" id="IPR004139">
    <property type="entry name" value="Glyco_trans_13"/>
</dbReference>
<evidence type="ECO:0000256" key="2">
    <source>
        <dbReference type="ARBA" id="ARBA00004922"/>
    </source>
</evidence>
<dbReference type="EMBL" id="QCYY01002073">
    <property type="protein sequence ID" value="ROT73077.1"/>
    <property type="molecule type" value="Genomic_DNA"/>
</dbReference>
<comment type="subcellular location">
    <subcellularLocation>
        <location evidence="1 13">Golgi apparatus membrane</location>
        <topology evidence="1 13">Single-pass type II membrane protein</topology>
    </subcellularLocation>
</comment>
<evidence type="ECO:0000256" key="7">
    <source>
        <dbReference type="ARBA" id="ARBA00022723"/>
    </source>
</evidence>
<keyword evidence="10 13" id="KW-0333">Golgi apparatus</keyword>
<keyword evidence="9" id="KW-1133">Transmembrane helix</keyword>
<proteinExistence type="inferred from homology"/>
<dbReference type="Proteomes" id="UP000283509">
    <property type="component" value="Unassembled WGS sequence"/>
</dbReference>
<dbReference type="PANTHER" id="PTHR46396">
    <property type="entry name" value="PROTEIN O-LINKED-MANNOSE BETA-1,2-N-ACETYLGLUCOSAMINYLTRANSFERASE 1"/>
    <property type="match status" value="1"/>
</dbReference>
<keyword evidence="8 13" id="KW-0735">Signal-anchor</keyword>
<evidence type="ECO:0000256" key="6">
    <source>
        <dbReference type="ARBA" id="ARBA00022692"/>
    </source>
</evidence>
<name>A0A423T9G4_PENVA</name>
<keyword evidence="6" id="KW-0812">Transmembrane</keyword>
<evidence type="ECO:0000256" key="5">
    <source>
        <dbReference type="ARBA" id="ARBA00022679"/>
    </source>
</evidence>
<comment type="pathway">
    <text evidence="2 13">Protein modification; protein glycosylation.</text>
</comment>
<dbReference type="GO" id="GO:0047223">
    <property type="term" value="F:beta-1,3-galactosyl-O-glycosyl-glycoprotein beta-1,3-N-acetylglucosaminyltransferase activity"/>
    <property type="evidence" value="ECO:0007669"/>
    <property type="project" value="TreeGrafter"/>
</dbReference>
<evidence type="ECO:0000256" key="8">
    <source>
        <dbReference type="ARBA" id="ARBA00022968"/>
    </source>
</evidence>
<accession>A0A423T9G4</accession>
<comment type="catalytic activity">
    <reaction evidence="13">
        <text>N(4)-(alpha-D-Man-(1-&gt;3)-[alpha-D-Man-(1-&gt;3)-[alpha-D-Man-(1-&gt;6)]-alpha-D-Man-(1-&gt;6)]-beta-D-Man-(1-&gt;4)-beta-D-GlcNAc-(1-&gt;4)-beta-D-GlcNAc)-L-asparaginyl-[protein] (N-glucan mannose isomer 5A1,2) + UDP-N-acetyl-alpha-D-glucosamine = N(4)-{beta-D-GlcNAc-(1-&gt;2)-alpha-D-Man-(1-&gt;3)-[alpha-D-Man-(1-&gt;3)-[alpha-D-Man-(1-&gt;6)]-alpha-D-Man-(1-&gt;6)]-beta-D-Man-(1-&gt;4)-beta-D-GlcNAc-(1-&gt;4)-beta-D-GlcNAc}-L-asparaginyl-[protein] + UDP + H(+)</text>
        <dbReference type="Rhea" id="RHEA:11456"/>
        <dbReference type="Rhea" id="RHEA-COMP:14367"/>
        <dbReference type="Rhea" id="RHEA-COMP:14368"/>
        <dbReference type="ChEBI" id="CHEBI:15378"/>
        <dbReference type="ChEBI" id="CHEBI:57705"/>
        <dbReference type="ChEBI" id="CHEBI:58223"/>
        <dbReference type="ChEBI" id="CHEBI:59087"/>
        <dbReference type="ChEBI" id="CHEBI:60625"/>
        <dbReference type="EC" id="2.4.1.101"/>
    </reaction>
</comment>
<evidence type="ECO:0000256" key="11">
    <source>
        <dbReference type="ARBA" id="ARBA00023136"/>
    </source>
</evidence>
<protein>
    <recommendedName>
        <fullName evidence="13">Alpha-1,3-mannosyl-glycoprotein 2-beta-N-acetylglucosaminyltransferase</fullName>
        <shortName evidence="13">GNT-I</shortName>
        <shortName evidence="13">GlcNAc-T I</shortName>
        <ecNumber evidence="13">2.4.1.101</ecNumber>
    </recommendedName>
    <alternativeName>
        <fullName evidence="13">N-glycosyl-oligosaccharide-glycoprotein N-acetylglucosaminyltransferase I</fullName>
    </alternativeName>
</protein>
<gene>
    <name evidence="15" type="ORF">C7M84_008520</name>
</gene>
<comment type="function">
    <text evidence="13">Initiates complex N-linked carbohydrate formation. Essential for the conversion of high-mannose to hybrid and complex N-glycans.</text>
</comment>